<dbReference type="EMBL" id="JAACJN010000241">
    <property type="protein sequence ID" value="KAF5356730.1"/>
    <property type="molecule type" value="Genomic_DNA"/>
</dbReference>
<name>A0A8H5G1R2_9AGAR</name>
<comment type="caution">
    <text evidence="2">The sequence shown here is derived from an EMBL/GenBank/DDBJ whole genome shotgun (WGS) entry which is preliminary data.</text>
</comment>
<proteinExistence type="predicted"/>
<keyword evidence="3" id="KW-1185">Reference proteome</keyword>
<sequence length="141" mass="16062">MYLKDTMKRVWICKKLASHTGEGSSKLPTLYEEPEEFNREQDDEDDDTITLCEENDRQSAHLRQLESDSDSLGASTTPSQTFSSSAFEPHFPRPNSKFPRMPGFLTGRCRGPTKQRDERGRPGRPLPAVFDEIQLTVPVLF</sequence>
<dbReference type="Proteomes" id="UP000518752">
    <property type="component" value="Unassembled WGS sequence"/>
</dbReference>
<organism evidence="2 3">
    <name type="scientific">Collybiopsis confluens</name>
    <dbReference type="NCBI Taxonomy" id="2823264"/>
    <lineage>
        <taxon>Eukaryota</taxon>
        <taxon>Fungi</taxon>
        <taxon>Dikarya</taxon>
        <taxon>Basidiomycota</taxon>
        <taxon>Agaricomycotina</taxon>
        <taxon>Agaricomycetes</taxon>
        <taxon>Agaricomycetidae</taxon>
        <taxon>Agaricales</taxon>
        <taxon>Marasmiineae</taxon>
        <taxon>Omphalotaceae</taxon>
        <taxon>Collybiopsis</taxon>
    </lineage>
</organism>
<feature type="compositionally biased region" description="Polar residues" evidence="1">
    <location>
        <begin position="70"/>
        <end position="86"/>
    </location>
</feature>
<evidence type="ECO:0000256" key="1">
    <source>
        <dbReference type="SAM" id="MobiDB-lite"/>
    </source>
</evidence>
<dbReference type="AlphaFoldDB" id="A0A8H5G1R2"/>
<protein>
    <submittedName>
        <fullName evidence="2">Uncharacterized protein</fullName>
    </submittedName>
</protein>
<evidence type="ECO:0000313" key="2">
    <source>
        <dbReference type="EMBL" id="KAF5356730.1"/>
    </source>
</evidence>
<reference evidence="2 3" key="1">
    <citation type="journal article" date="2020" name="ISME J.">
        <title>Uncovering the hidden diversity of litter-decomposition mechanisms in mushroom-forming fungi.</title>
        <authorList>
            <person name="Floudas D."/>
            <person name="Bentzer J."/>
            <person name="Ahren D."/>
            <person name="Johansson T."/>
            <person name="Persson P."/>
            <person name="Tunlid A."/>
        </authorList>
    </citation>
    <scope>NUCLEOTIDE SEQUENCE [LARGE SCALE GENOMIC DNA]</scope>
    <source>
        <strain evidence="2 3">CBS 406.79</strain>
    </source>
</reference>
<feature type="region of interest" description="Disordered" evidence="1">
    <location>
        <begin position="20"/>
        <end position="126"/>
    </location>
</feature>
<accession>A0A8H5G1R2</accession>
<gene>
    <name evidence="2" type="ORF">D9757_012538</name>
</gene>
<feature type="compositionally biased region" description="Basic and acidic residues" evidence="1">
    <location>
        <begin position="54"/>
        <end position="66"/>
    </location>
</feature>
<evidence type="ECO:0000313" key="3">
    <source>
        <dbReference type="Proteomes" id="UP000518752"/>
    </source>
</evidence>